<protein>
    <recommendedName>
        <fullName evidence="8">Cell division protein FtsQ</fullName>
    </recommendedName>
</protein>
<evidence type="ECO:0000256" key="2">
    <source>
        <dbReference type="ARBA" id="ARBA00022475"/>
    </source>
</evidence>
<keyword evidence="4 8" id="KW-0812">Transmembrane</keyword>
<comment type="function">
    <text evidence="8">Essential cell division protein.</text>
</comment>
<keyword evidence="5 8" id="KW-1133">Transmembrane helix</keyword>
<evidence type="ECO:0000259" key="10">
    <source>
        <dbReference type="PROSITE" id="PS51779"/>
    </source>
</evidence>
<dbReference type="InterPro" id="IPR034746">
    <property type="entry name" value="POTRA"/>
</dbReference>
<dbReference type="Pfam" id="PF03799">
    <property type="entry name" value="FtsQ_DivIB_C"/>
    <property type="match status" value="1"/>
</dbReference>
<organism evidence="11 12">
    <name type="scientific">Gandjariella thermophila</name>
    <dbReference type="NCBI Taxonomy" id="1931992"/>
    <lineage>
        <taxon>Bacteria</taxon>
        <taxon>Bacillati</taxon>
        <taxon>Actinomycetota</taxon>
        <taxon>Actinomycetes</taxon>
        <taxon>Pseudonocardiales</taxon>
        <taxon>Pseudonocardiaceae</taxon>
        <taxon>Gandjariella</taxon>
    </lineage>
</organism>
<dbReference type="InterPro" id="IPR050487">
    <property type="entry name" value="FtsQ_DivIB"/>
</dbReference>
<evidence type="ECO:0000256" key="6">
    <source>
        <dbReference type="ARBA" id="ARBA00023136"/>
    </source>
</evidence>
<feature type="compositionally biased region" description="Basic residues" evidence="9">
    <location>
        <begin position="28"/>
        <end position="39"/>
    </location>
</feature>
<dbReference type="RefSeq" id="WP_137815806.1">
    <property type="nucleotide sequence ID" value="NZ_BJFL01000029.1"/>
</dbReference>
<evidence type="ECO:0000256" key="4">
    <source>
        <dbReference type="ARBA" id="ARBA00022692"/>
    </source>
</evidence>
<dbReference type="Proteomes" id="UP000298860">
    <property type="component" value="Unassembled WGS sequence"/>
</dbReference>
<dbReference type="OrthoDB" id="9790760at2"/>
<sequence>MTRPSRAGEAARTTRRTPRTGGYGSHPARARRTGRPVRRPSRQRILFRRWMVLLTALALVGLGYGVTFTPLLGVRHVDVVGTMGVTPDQVRAAAAIPPGSPMLRLDLRGIRDRVAALPRVAAVQVDRSWPATVSVRIVERSPVGLIRAEDGLHLVDRTGTDYATVADPPPGVPELRLRRADPHDRLTTAMVGVLAALPDRLRAEVLSVSAGSPGSVRLSLSGGREVRWGGVESSARKAAVLQALLTRDGQVYDVSSPELPTVS</sequence>
<dbReference type="EMBL" id="BJFL01000029">
    <property type="protein sequence ID" value="GDY32811.1"/>
    <property type="molecule type" value="Genomic_DNA"/>
</dbReference>
<dbReference type="PANTHER" id="PTHR37820:SF1">
    <property type="entry name" value="CELL DIVISION PROTEIN FTSQ"/>
    <property type="match status" value="1"/>
</dbReference>
<comment type="subcellular location">
    <subcellularLocation>
        <location evidence="8">Cell membrane</location>
        <topology evidence="8">Single-pass type II membrane protein</topology>
    </subcellularLocation>
    <subcellularLocation>
        <location evidence="1">Membrane</location>
    </subcellularLocation>
    <text evidence="8">Localizes to the division septum.</text>
</comment>
<dbReference type="GO" id="GO:0005886">
    <property type="term" value="C:plasma membrane"/>
    <property type="evidence" value="ECO:0007669"/>
    <property type="project" value="UniProtKB-SubCell"/>
</dbReference>
<dbReference type="Pfam" id="PF08478">
    <property type="entry name" value="POTRA_1"/>
    <property type="match status" value="1"/>
</dbReference>
<keyword evidence="6 8" id="KW-0472">Membrane</keyword>
<dbReference type="AlphaFoldDB" id="A0A4D4J839"/>
<dbReference type="InterPro" id="IPR005548">
    <property type="entry name" value="Cell_div_FtsQ/DivIB_C"/>
</dbReference>
<dbReference type="HAMAP" id="MF_00911">
    <property type="entry name" value="FtsQ_subfam"/>
    <property type="match status" value="1"/>
</dbReference>
<accession>A0A4D4J839</accession>
<evidence type="ECO:0000256" key="3">
    <source>
        <dbReference type="ARBA" id="ARBA00022618"/>
    </source>
</evidence>
<dbReference type="PANTHER" id="PTHR37820">
    <property type="entry name" value="CELL DIVISION PROTEIN DIVIB"/>
    <property type="match status" value="1"/>
</dbReference>
<feature type="transmembrane region" description="Helical" evidence="8">
    <location>
        <begin position="50"/>
        <end position="73"/>
    </location>
</feature>
<keyword evidence="2 8" id="KW-1003">Cell membrane</keyword>
<evidence type="ECO:0000256" key="7">
    <source>
        <dbReference type="ARBA" id="ARBA00023306"/>
    </source>
</evidence>
<evidence type="ECO:0000256" key="1">
    <source>
        <dbReference type="ARBA" id="ARBA00004370"/>
    </source>
</evidence>
<proteinExistence type="inferred from homology"/>
<evidence type="ECO:0000256" key="5">
    <source>
        <dbReference type="ARBA" id="ARBA00022989"/>
    </source>
</evidence>
<dbReference type="GO" id="GO:0032153">
    <property type="term" value="C:cell division site"/>
    <property type="evidence" value="ECO:0007669"/>
    <property type="project" value="UniProtKB-UniRule"/>
</dbReference>
<keyword evidence="12" id="KW-1185">Reference proteome</keyword>
<dbReference type="InterPro" id="IPR026579">
    <property type="entry name" value="FtsQ"/>
</dbReference>
<feature type="domain" description="POTRA" evidence="10">
    <location>
        <begin position="72"/>
        <end position="140"/>
    </location>
</feature>
<evidence type="ECO:0000256" key="9">
    <source>
        <dbReference type="SAM" id="MobiDB-lite"/>
    </source>
</evidence>
<dbReference type="GO" id="GO:0090529">
    <property type="term" value="P:cell septum assembly"/>
    <property type="evidence" value="ECO:0007669"/>
    <property type="project" value="InterPro"/>
</dbReference>
<reference evidence="12" key="1">
    <citation type="submission" date="2019-04" db="EMBL/GenBank/DDBJ databases">
        <title>Draft genome sequence of Pseudonocardiaceae bacterium SL3-2-4.</title>
        <authorList>
            <person name="Ningsih F."/>
            <person name="Yokota A."/>
            <person name="Sakai Y."/>
            <person name="Nanatani K."/>
            <person name="Yabe S."/>
            <person name="Oetari A."/>
            <person name="Sjamsuridzal W."/>
        </authorList>
    </citation>
    <scope>NUCLEOTIDE SEQUENCE [LARGE SCALE GENOMIC DNA]</scope>
    <source>
        <strain evidence="12">SL3-2-4</strain>
    </source>
</reference>
<comment type="similarity">
    <text evidence="8">Belongs to the FtsQ/DivIB family. FtsQ subfamily.</text>
</comment>
<gene>
    <name evidence="8 11" type="primary">ftsQ</name>
    <name evidence="11" type="ORF">GTS_44440</name>
</gene>
<dbReference type="PROSITE" id="PS51779">
    <property type="entry name" value="POTRA"/>
    <property type="match status" value="1"/>
</dbReference>
<evidence type="ECO:0000313" key="12">
    <source>
        <dbReference type="Proteomes" id="UP000298860"/>
    </source>
</evidence>
<dbReference type="Gene3D" id="3.10.20.310">
    <property type="entry name" value="membrane protein fhac"/>
    <property type="match status" value="1"/>
</dbReference>
<name>A0A4D4J839_9PSEU</name>
<dbReference type="GO" id="GO:0043093">
    <property type="term" value="P:FtsZ-dependent cytokinesis"/>
    <property type="evidence" value="ECO:0007669"/>
    <property type="project" value="UniProtKB-UniRule"/>
</dbReference>
<dbReference type="InterPro" id="IPR013685">
    <property type="entry name" value="POTRA_FtsQ_type"/>
</dbReference>
<comment type="caution">
    <text evidence="11">The sequence shown here is derived from an EMBL/GenBank/DDBJ whole genome shotgun (WGS) entry which is preliminary data.</text>
</comment>
<feature type="region of interest" description="Disordered" evidence="9">
    <location>
        <begin position="1"/>
        <end position="39"/>
    </location>
</feature>
<keyword evidence="3 8" id="KW-0132">Cell division</keyword>
<evidence type="ECO:0000256" key="8">
    <source>
        <dbReference type="HAMAP-Rule" id="MF_00911"/>
    </source>
</evidence>
<keyword evidence="7 8" id="KW-0131">Cell cycle</keyword>
<evidence type="ECO:0000313" key="11">
    <source>
        <dbReference type="EMBL" id="GDY32811.1"/>
    </source>
</evidence>